<feature type="transmembrane region" description="Helical" evidence="7">
    <location>
        <begin position="485"/>
        <end position="503"/>
    </location>
</feature>
<feature type="transmembrane region" description="Helical" evidence="7">
    <location>
        <begin position="183"/>
        <end position="203"/>
    </location>
</feature>
<protein>
    <submittedName>
        <fullName evidence="9">Major facilitator superfamily transporter</fullName>
    </submittedName>
</protein>
<comment type="caution">
    <text evidence="9">The sequence shown here is derived from an EMBL/GenBank/DDBJ whole genome shotgun (WGS) entry which is preliminary data.</text>
</comment>
<dbReference type="Proteomes" id="UP000693970">
    <property type="component" value="Unassembled WGS sequence"/>
</dbReference>
<feature type="compositionally biased region" description="Acidic residues" evidence="6">
    <location>
        <begin position="25"/>
        <end position="36"/>
    </location>
</feature>
<feature type="compositionally biased region" description="Acidic residues" evidence="6">
    <location>
        <begin position="54"/>
        <end position="66"/>
    </location>
</feature>
<evidence type="ECO:0000256" key="5">
    <source>
        <dbReference type="ARBA" id="ARBA00023136"/>
    </source>
</evidence>
<evidence type="ECO:0000256" key="2">
    <source>
        <dbReference type="ARBA" id="ARBA00022448"/>
    </source>
</evidence>
<name>A0A9K3PPS2_9STRA</name>
<dbReference type="EMBL" id="JAGRRH010000016">
    <property type="protein sequence ID" value="KAG7355152.1"/>
    <property type="molecule type" value="Genomic_DNA"/>
</dbReference>
<dbReference type="PROSITE" id="PS50850">
    <property type="entry name" value="MFS"/>
    <property type="match status" value="1"/>
</dbReference>
<dbReference type="InterPro" id="IPR020846">
    <property type="entry name" value="MFS_dom"/>
</dbReference>
<gene>
    <name evidence="9" type="ORF">IV203_004508</name>
</gene>
<feature type="transmembrane region" description="Helical" evidence="7">
    <location>
        <begin position="561"/>
        <end position="585"/>
    </location>
</feature>
<feature type="transmembrane region" description="Helical" evidence="7">
    <location>
        <begin position="87"/>
        <end position="108"/>
    </location>
</feature>
<evidence type="ECO:0000313" key="10">
    <source>
        <dbReference type="Proteomes" id="UP000693970"/>
    </source>
</evidence>
<evidence type="ECO:0000256" key="7">
    <source>
        <dbReference type="SAM" id="Phobius"/>
    </source>
</evidence>
<accession>A0A9K3PPS2</accession>
<dbReference type="AlphaFoldDB" id="A0A9K3PPS2"/>
<dbReference type="GO" id="GO:0016020">
    <property type="term" value="C:membrane"/>
    <property type="evidence" value="ECO:0007669"/>
    <property type="project" value="UniProtKB-SubCell"/>
</dbReference>
<feature type="transmembrane region" description="Helical" evidence="7">
    <location>
        <begin position="128"/>
        <end position="146"/>
    </location>
</feature>
<comment type="subcellular location">
    <subcellularLocation>
        <location evidence="1">Membrane</location>
        <topology evidence="1">Multi-pass membrane protein</topology>
    </subcellularLocation>
</comment>
<keyword evidence="4 7" id="KW-1133">Transmembrane helix</keyword>
<reference evidence="9" key="2">
    <citation type="submission" date="2021-04" db="EMBL/GenBank/DDBJ databases">
        <authorList>
            <person name="Podell S."/>
        </authorList>
    </citation>
    <scope>NUCLEOTIDE SEQUENCE</scope>
    <source>
        <strain evidence="9">Hildebrandi</strain>
    </source>
</reference>
<feature type="transmembrane region" description="Helical" evidence="7">
    <location>
        <begin position="597"/>
        <end position="621"/>
    </location>
</feature>
<keyword evidence="2" id="KW-0813">Transport</keyword>
<proteinExistence type="predicted"/>
<feature type="transmembrane region" description="Helical" evidence="7">
    <location>
        <begin position="523"/>
        <end position="549"/>
    </location>
</feature>
<reference evidence="9" key="1">
    <citation type="journal article" date="2021" name="Sci. Rep.">
        <title>Diploid genomic architecture of Nitzschia inconspicua, an elite biomass production diatom.</title>
        <authorList>
            <person name="Oliver A."/>
            <person name="Podell S."/>
            <person name="Pinowska A."/>
            <person name="Traller J.C."/>
            <person name="Smith S.R."/>
            <person name="McClure R."/>
            <person name="Beliaev A."/>
            <person name="Bohutskyi P."/>
            <person name="Hill E.A."/>
            <person name="Rabines A."/>
            <person name="Zheng H."/>
            <person name="Allen L.Z."/>
            <person name="Kuo A."/>
            <person name="Grigoriev I.V."/>
            <person name="Allen A.E."/>
            <person name="Hazlebeck D."/>
            <person name="Allen E.E."/>
        </authorList>
    </citation>
    <scope>NUCLEOTIDE SEQUENCE</scope>
    <source>
        <strain evidence="9">Hildebrandi</strain>
    </source>
</reference>
<feature type="transmembrane region" description="Helical" evidence="7">
    <location>
        <begin position="268"/>
        <end position="290"/>
    </location>
</feature>
<evidence type="ECO:0000256" key="1">
    <source>
        <dbReference type="ARBA" id="ARBA00004141"/>
    </source>
</evidence>
<keyword evidence="5 7" id="KW-0472">Membrane</keyword>
<feature type="region of interest" description="Disordered" evidence="6">
    <location>
        <begin position="1"/>
        <end position="81"/>
    </location>
</feature>
<feature type="transmembrane region" description="Helical" evidence="7">
    <location>
        <begin position="224"/>
        <end position="243"/>
    </location>
</feature>
<sequence length="628" mass="69424">MRHRSSFDISNGGGNYNGNNVHDDQEFEDDDDDRDDCQDAIHRPLLWNDRPDYSSDDNNDDEENDEMHDANGPQQQQQQQQQHYESTAAICLCTFTHSWLLVSVFPYAGFMVIHLVKGTTEETVGTQAGLLSAAFMIGRAMTSYGWGRLADTYGRRIVLFLSLLLSAIFSILFGISTSFGMAFLWRFLLGASNGVAGIAKAIVSETAKGDDILETRGMSLSMGMWAWGFLFGPGISGFLSDPIRQYPKLDAWLWHDGIIYQTLKHFPFLLPSLVSVLLCLMDIIAVQVWVPETLPKEHLRNPSLVATDCMSWFKKLTFSGIHGQNFVRRGNDHQQGNANDGTAIDEPLTLISSNVKQARMTHSESVSLLSTSSPHTQDSPETMLVDQLHTDNGSIRIQEKPTLALFWSNRATRNHLVLYWIFSFVAIEIDEAFPLFCISKTGGLGISARDIGKLLSATGLIFALTQYHVYAWIVDKYGLAKSIQIGAFFSAPLVLLIPFSLILNSNNETDVSPETTNTLTWQTFFFLGIVLAICRIFGLVFFSSITIATNRTVIPCHRGTLNGLSMLGGSFAKGLGPIVAGWLTAFGISSGTFSPHVGAVFVFLTIGVSALITACMTQYMLNEKSPRQ</sequence>
<evidence type="ECO:0000256" key="4">
    <source>
        <dbReference type="ARBA" id="ARBA00022989"/>
    </source>
</evidence>
<dbReference type="OrthoDB" id="26679at2759"/>
<dbReference type="GO" id="GO:0022857">
    <property type="term" value="F:transmembrane transporter activity"/>
    <property type="evidence" value="ECO:0007669"/>
    <property type="project" value="InterPro"/>
</dbReference>
<evidence type="ECO:0000313" key="9">
    <source>
        <dbReference type="EMBL" id="KAG7355152.1"/>
    </source>
</evidence>
<dbReference type="InterPro" id="IPR011701">
    <property type="entry name" value="MFS"/>
</dbReference>
<evidence type="ECO:0000259" key="8">
    <source>
        <dbReference type="PROSITE" id="PS50850"/>
    </source>
</evidence>
<dbReference type="PANTHER" id="PTHR23504:SF15">
    <property type="entry name" value="MAJOR FACILITATOR SUPERFAMILY (MFS) PROFILE DOMAIN-CONTAINING PROTEIN"/>
    <property type="match status" value="1"/>
</dbReference>
<feature type="transmembrane region" description="Helical" evidence="7">
    <location>
        <begin position="158"/>
        <end position="177"/>
    </location>
</feature>
<feature type="transmembrane region" description="Helical" evidence="7">
    <location>
        <begin position="416"/>
        <end position="434"/>
    </location>
</feature>
<keyword evidence="10" id="KW-1185">Reference proteome</keyword>
<evidence type="ECO:0000256" key="3">
    <source>
        <dbReference type="ARBA" id="ARBA00022692"/>
    </source>
</evidence>
<feature type="domain" description="Major facilitator superfamily (MFS) profile" evidence="8">
    <location>
        <begin position="86"/>
        <end position="625"/>
    </location>
</feature>
<organism evidence="9 10">
    <name type="scientific">Nitzschia inconspicua</name>
    <dbReference type="NCBI Taxonomy" id="303405"/>
    <lineage>
        <taxon>Eukaryota</taxon>
        <taxon>Sar</taxon>
        <taxon>Stramenopiles</taxon>
        <taxon>Ochrophyta</taxon>
        <taxon>Bacillariophyta</taxon>
        <taxon>Bacillariophyceae</taxon>
        <taxon>Bacillariophycidae</taxon>
        <taxon>Bacillariales</taxon>
        <taxon>Bacillariaceae</taxon>
        <taxon>Nitzschia</taxon>
    </lineage>
</organism>
<keyword evidence="3 7" id="KW-0812">Transmembrane</keyword>
<feature type="transmembrane region" description="Helical" evidence="7">
    <location>
        <begin position="454"/>
        <end position="473"/>
    </location>
</feature>
<evidence type="ECO:0000256" key="6">
    <source>
        <dbReference type="SAM" id="MobiDB-lite"/>
    </source>
</evidence>
<dbReference type="Pfam" id="PF07690">
    <property type="entry name" value="MFS_1"/>
    <property type="match status" value="1"/>
</dbReference>
<dbReference type="PANTHER" id="PTHR23504">
    <property type="entry name" value="MAJOR FACILITATOR SUPERFAMILY DOMAIN-CONTAINING PROTEIN 10"/>
    <property type="match status" value="1"/>
</dbReference>